<evidence type="ECO:0000313" key="2">
    <source>
        <dbReference type="Proteomes" id="UP000321331"/>
    </source>
</evidence>
<dbReference type="Proteomes" id="UP000321331">
    <property type="component" value="Unassembled WGS sequence"/>
</dbReference>
<accession>A0A5C6SFK0</accession>
<sequence>MIINIGASSPCLIAIPYVVDHLGPAAIIPNDQHEPLGPVPDFTHYLLIPIPSPDG</sequence>
<dbReference type="AlphaFoldDB" id="A0A5C6SFK0"/>
<gene>
    <name evidence="1" type="ORF">FocTR4_00011634</name>
</gene>
<proteinExistence type="predicted"/>
<name>A0A5C6SFK0_FUSOC</name>
<protein>
    <submittedName>
        <fullName evidence="1">Uncharacterized protein</fullName>
    </submittedName>
</protein>
<evidence type="ECO:0000313" key="1">
    <source>
        <dbReference type="EMBL" id="TXB96648.1"/>
    </source>
</evidence>
<comment type="caution">
    <text evidence="1">The sequence shown here is derived from an EMBL/GenBank/DDBJ whole genome shotgun (WGS) entry which is preliminary data.</text>
</comment>
<organism evidence="1 2">
    <name type="scientific">Fusarium oxysporum f. sp. cubense</name>
    <dbReference type="NCBI Taxonomy" id="61366"/>
    <lineage>
        <taxon>Eukaryota</taxon>
        <taxon>Fungi</taxon>
        <taxon>Dikarya</taxon>
        <taxon>Ascomycota</taxon>
        <taxon>Pezizomycotina</taxon>
        <taxon>Sordariomycetes</taxon>
        <taxon>Hypocreomycetidae</taxon>
        <taxon>Hypocreales</taxon>
        <taxon>Nectriaceae</taxon>
        <taxon>Fusarium</taxon>
        <taxon>Fusarium oxysporum species complex</taxon>
    </lineage>
</organism>
<dbReference type="EMBL" id="VMNF01000014">
    <property type="protein sequence ID" value="TXB96648.1"/>
    <property type="molecule type" value="Genomic_DNA"/>
</dbReference>
<reference evidence="1 2" key="1">
    <citation type="submission" date="2019-07" db="EMBL/GenBank/DDBJ databases">
        <title>The First High-Quality Draft Genome Sequence of the Causal Agent of the Current Panama Disease Epidemic.</title>
        <authorList>
            <person name="Warmington R.J."/>
            <person name="Kay W."/>
            <person name="Jeffries A."/>
            <person name="Bebber D."/>
            <person name="Moore K."/>
            <person name="Studholme D.J."/>
        </authorList>
    </citation>
    <scope>NUCLEOTIDE SEQUENCE [LARGE SCALE GENOMIC DNA]</scope>
    <source>
        <strain evidence="1 2">TR4</strain>
    </source>
</reference>